<sequence>MLQRPKSGSKFVQLRRAFAPAAVVRDRPGGALQARGIWAMLGIGGVVSVISEARLHVHRLLRTSGNKPERQHRDHRADLPLLCHALSSRQSGNRQ</sequence>
<accession>A0A090FRW1</accession>
<gene>
    <name evidence="2" type="ORF">MPL3356_380086</name>
</gene>
<evidence type="ECO:0000313" key="3">
    <source>
        <dbReference type="Proteomes" id="UP000045285"/>
    </source>
</evidence>
<dbReference type="AlphaFoldDB" id="A0A090FRW1"/>
<feature type="region of interest" description="Disordered" evidence="1">
    <location>
        <begin position="63"/>
        <end position="95"/>
    </location>
</feature>
<keyword evidence="3" id="KW-1185">Reference proteome</keyword>
<organism evidence="2 3">
    <name type="scientific">Mesorhizobium plurifarium</name>
    <dbReference type="NCBI Taxonomy" id="69974"/>
    <lineage>
        <taxon>Bacteria</taxon>
        <taxon>Pseudomonadati</taxon>
        <taxon>Pseudomonadota</taxon>
        <taxon>Alphaproteobacteria</taxon>
        <taxon>Hyphomicrobiales</taxon>
        <taxon>Phyllobacteriaceae</taxon>
        <taxon>Mesorhizobium</taxon>
    </lineage>
</organism>
<dbReference type="EMBL" id="CCMZ01000032">
    <property type="protein sequence ID" value="CDX21679.1"/>
    <property type="molecule type" value="Genomic_DNA"/>
</dbReference>
<proteinExistence type="predicted"/>
<evidence type="ECO:0000313" key="2">
    <source>
        <dbReference type="EMBL" id="CDX21679.1"/>
    </source>
</evidence>
<name>A0A090FRW1_MESPL</name>
<reference evidence="3" key="1">
    <citation type="submission" date="2014-08" db="EMBL/GenBank/DDBJ databases">
        <authorList>
            <person name="Moulin L."/>
        </authorList>
    </citation>
    <scope>NUCLEOTIDE SEQUENCE [LARGE SCALE GENOMIC DNA]</scope>
</reference>
<evidence type="ECO:0000256" key="1">
    <source>
        <dbReference type="SAM" id="MobiDB-lite"/>
    </source>
</evidence>
<dbReference type="Proteomes" id="UP000045285">
    <property type="component" value="Unassembled WGS sequence"/>
</dbReference>
<protein>
    <submittedName>
        <fullName evidence="2">Uncharacterized protein</fullName>
    </submittedName>
</protein>
<feature type="compositionally biased region" description="Basic and acidic residues" evidence="1">
    <location>
        <begin position="67"/>
        <end position="78"/>
    </location>
</feature>